<comment type="caution">
    <text evidence="2">The sequence shown here is derived from an EMBL/GenBank/DDBJ whole genome shotgun (WGS) entry which is preliminary data.</text>
</comment>
<reference evidence="2" key="2">
    <citation type="submission" date="2020-09" db="EMBL/GenBank/DDBJ databases">
        <authorList>
            <person name="Sun Q."/>
            <person name="Kim S."/>
        </authorList>
    </citation>
    <scope>NUCLEOTIDE SEQUENCE</scope>
    <source>
        <strain evidence="2">KCTC 23077</strain>
    </source>
</reference>
<reference evidence="2" key="1">
    <citation type="journal article" date="2014" name="Int. J. Syst. Evol. Microbiol.">
        <title>Complete genome sequence of Corynebacterium casei LMG S-19264T (=DSM 44701T), isolated from a smear-ripened cheese.</title>
        <authorList>
            <consortium name="US DOE Joint Genome Institute (JGI-PGF)"/>
            <person name="Walter F."/>
            <person name="Albersmeier A."/>
            <person name="Kalinowski J."/>
            <person name="Ruckert C."/>
        </authorList>
    </citation>
    <scope>NUCLEOTIDE SEQUENCE</scope>
    <source>
        <strain evidence="2">KCTC 23077</strain>
    </source>
</reference>
<keyword evidence="3" id="KW-1185">Reference proteome</keyword>
<evidence type="ECO:0000313" key="2">
    <source>
        <dbReference type="EMBL" id="GHA87509.1"/>
    </source>
</evidence>
<feature type="region of interest" description="Disordered" evidence="1">
    <location>
        <begin position="79"/>
        <end position="148"/>
    </location>
</feature>
<gene>
    <name evidence="2" type="ORF">GCM10007067_26830</name>
</gene>
<evidence type="ECO:0000313" key="3">
    <source>
        <dbReference type="Proteomes" id="UP000646426"/>
    </source>
</evidence>
<feature type="compositionally biased region" description="Polar residues" evidence="1">
    <location>
        <begin position="100"/>
        <end position="110"/>
    </location>
</feature>
<dbReference type="Proteomes" id="UP000646426">
    <property type="component" value="Unassembled WGS sequence"/>
</dbReference>
<protein>
    <submittedName>
        <fullName evidence="2">Uncharacterized protein</fullName>
    </submittedName>
</protein>
<proteinExistence type="predicted"/>
<dbReference type="EMBL" id="BMYD01000005">
    <property type="protein sequence ID" value="GHA87509.1"/>
    <property type="molecule type" value="Genomic_DNA"/>
</dbReference>
<sequence>MWFRQPSMTDRAIGRAKQVGDNLKFMVPSANALLAAGTKLGAAKTGVRVAGLFLRRHPAVTVATVAGAGLLWYAAKRRSARAEQGNTIIAGERSSRRIDASQSNDAQFNANGERDHSGRRNASAGARSRKRGGARGGARNDSTPNATQ</sequence>
<evidence type="ECO:0000256" key="1">
    <source>
        <dbReference type="SAM" id="MobiDB-lite"/>
    </source>
</evidence>
<dbReference type="AlphaFoldDB" id="A0A918WAX6"/>
<accession>A0A918WAX6</accession>
<name>A0A918WAX6_9GAMM</name>
<organism evidence="2 3">
    <name type="scientific">Cognatilysobacter bugurensis</name>
    <dbReference type="NCBI Taxonomy" id="543356"/>
    <lineage>
        <taxon>Bacteria</taxon>
        <taxon>Pseudomonadati</taxon>
        <taxon>Pseudomonadota</taxon>
        <taxon>Gammaproteobacteria</taxon>
        <taxon>Lysobacterales</taxon>
        <taxon>Lysobacteraceae</taxon>
        <taxon>Cognatilysobacter</taxon>
    </lineage>
</organism>